<evidence type="ECO:0000256" key="4">
    <source>
        <dbReference type="ARBA" id="ARBA00022475"/>
    </source>
</evidence>
<comment type="caution">
    <text evidence="11">The sequence shown here is derived from an EMBL/GenBank/DDBJ whole genome shotgun (WGS) entry which is preliminary data.</text>
</comment>
<evidence type="ECO:0000256" key="5">
    <source>
        <dbReference type="ARBA" id="ARBA00022692"/>
    </source>
</evidence>
<evidence type="ECO:0000256" key="2">
    <source>
        <dbReference type="ARBA" id="ARBA00006742"/>
    </source>
</evidence>
<reference evidence="11 12" key="1">
    <citation type="submission" date="2017-11" db="EMBL/GenBank/DDBJ databases">
        <title>Evolution of Phototrophy in the Chloroflexi Phylum Driven by Horizontal Gene Transfer.</title>
        <authorList>
            <person name="Ward L.M."/>
            <person name="Hemp J."/>
            <person name="Shih P.M."/>
            <person name="Mcglynn S.E."/>
            <person name="Fischer W."/>
        </authorList>
    </citation>
    <scope>NUCLEOTIDE SEQUENCE [LARGE SCALE GENOMIC DNA]</scope>
    <source>
        <strain evidence="11">CP2_2F</strain>
    </source>
</reference>
<evidence type="ECO:0000313" key="12">
    <source>
        <dbReference type="Proteomes" id="UP000228921"/>
    </source>
</evidence>
<evidence type="ECO:0000256" key="9">
    <source>
        <dbReference type="ARBA" id="ARBA00023136"/>
    </source>
</evidence>
<dbReference type="GO" id="GO:0015031">
    <property type="term" value="P:protein transport"/>
    <property type="evidence" value="ECO:0007669"/>
    <property type="project" value="UniProtKB-KW"/>
</dbReference>
<comment type="similarity">
    <text evidence="2">Belongs to the YajC family.</text>
</comment>
<keyword evidence="9 10" id="KW-0472">Membrane</keyword>
<keyword evidence="4" id="KW-1003">Cell membrane</keyword>
<evidence type="ECO:0000256" key="1">
    <source>
        <dbReference type="ARBA" id="ARBA00004162"/>
    </source>
</evidence>
<keyword evidence="3" id="KW-0813">Transport</keyword>
<feature type="transmembrane region" description="Helical" evidence="10">
    <location>
        <begin position="6"/>
        <end position="24"/>
    </location>
</feature>
<dbReference type="PANTHER" id="PTHR33909:SF1">
    <property type="entry name" value="SEC TRANSLOCON ACCESSORY COMPLEX SUBUNIT YAJC"/>
    <property type="match status" value="1"/>
</dbReference>
<dbReference type="InterPro" id="IPR003849">
    <property type="entry name" value="Preprotein_translocase_YajC"/>
</dbReference>
<dbReference type="PRINTS" id="PR01853">
    <property type="entry name" value="YAJCTRNLCASE"/>
</dbReference>
<organism evidence="11 12">
    <name type="scientific">Candidatus Thermofonsia Clade 1 bacterium</name>
    <dbReference type="NCBI Taxonomy" id="2364210"/>
    <lineage>
        <taxon>Bacteria</taxon>
        <taxon>Bacillati</taxon>
        <taxon>Chloroflexota</taxon>
        <taxon>Candidatus Thermofontia</taxon>
        <taxon>Candidatus Thermofonsia Clade 1</taxon>
    </lineage>
</organism>
<dbReference type="SMART" id="SM01323">
    <property type="entry name" value="YajC"/>
    <property type="match status" value="1"/>
</dbReference>
<dbReference type="GO" id="GO:0005886">
    <property type="term" value="C:plasma membrane"/>
    <property type="evidence" value="ECO:0007669"/>
    <property type="project" value="UniProtKB-SubCell"/>
</dbReference>
<evidence type="ECO:0000256" key="3">
    <source>
        <dbReference type="ARBA" id="ARBA00022448"/>
    </source>
</evidence>
<evidence type="ECO:0008006" key="13">
    <source>
        <dbReference type="Google" id="ProtNLM"/>
    </source>
</evidence>
<evidence type="ECO:0000256" key="6">
    <source>
        <dbReference type="ARBA" id="ARBA00022927"/>
    </source>
</evidence>
<dbReference type="PANTHER" id="PTHR33909">
    <property type="entry name" value="SEC TRANSLOCON ACCESSORY COMPLEX SUBUNIT YAJC"/>
    <property type="match status" value="1"/>
</dbReference>
<accession>A0A2M8P3U8</accession>
<dbReference type="EMBL" id="PGTK01000001">
    <property type="protein sequence ID" value="PJF32221.1"/>
    <property type="molecule type" value="Genomic_DNA"/>
</dbReference>
<keyword evidence="5 10" id="KW-0812">Transmembrane</keyword>
<protein>
    <recommendedName>
        <fullName evidence="13">Preprotein translocase subunit YajC</fullName>
    </recommendedName>
</protein>
<dbReference type="Proteomes" id="UP000228921">
    <property type="component" value="Unassembled WGS sequence"/>
</dbReference>
<proteinExistence type="inferred from homology"/>
<dbReference type="AlphaFoldDB" id="A0A2M8P3U8"/>
<keyword evidence="6" id="KW-0653">Protein transport</keyword>
<evidence type="ECO:0000256" key="8">
    <source>
        <dbReference type="ARBA" id="ARBA00023010"/>
    </source>
</evidence>
<keyword evidence="7 10" id="KW-1133">Transmembrane helix</keyword>
<gene>
    <name evidence="11" type="ORF">CUN51_00930</name>
</gene>
<sequence>MGEFIAFSFVMLLVLAAYWSFVILPRQRMFRKHNKYVRTLSVGDEVITAGGLVGTLTRMEADRGIAYVQIAEGVEVKVLTAALSRPFDPEEVAITANLGVDPTADQRLQQRGTSH</sequence>
<comment type="subcellular location">
    <subcellularLocation>
        <location evidence="1">Cell membrane</location>
        <topology evidence="1">Single-pass membrane protein</topology>
    </subcellularLocation>
</comment>
<dbReference type="Pfam" id="PF02699">
    <property type="entry name" value="YajC"/>
    <property type="match status" value="1"/>
</dbReference>
<evidence type="ECO:0000256" key="10">
    <source>
        <dbReference type="SAM" id="Phobius"/>
    </source>
</evidence>
<evidence type="ECO:0000313" key="11">
    <source>
        <dbReference type="EMBL" id="PJF32221.1"/>
    </source>
</evidence>
<name>A0A2M8P3U8_9CHLR</name>
<evidence type="ECO:0000256" key="7">
    <source>
        <dbReference type="ARBA" id="ARBA00022989"/>
    </source>
</evidence>
<keyword evidence="8" id="KW-0811">Translocation</keyword>